<feature type="compositionally biased region" description="Basic and acidic residues" evidence="1">
    <location>
        <begin position="367"/>
        <end position="378"/>
    </location>
</feature>
<reference evidence="2 3" key="1">
    <citation type="submission" date="2019-05" db="EMBL/GenBank/DDBJ databases">
        <title>Emergence of the Ug99 lineage of the wheat stem rust pathogen through somatic hybridization.</title>
        <authorList>
            <person name="Li F."/>
            <person name="Upadhyaya N.M."/>
            <person name="Sperschneider J."/>
            <person name="Matny O."/>
            <person name="Nguyen-Phuc H."/>
            <person name="Mago R."/>
            <person name="Raley C."/>
            <person name="Miller M.E."/>
            <person name="Silverstein K.A.T."/>
            <person name="Henningsen E."/>
            <person name="Hirsch C.D."/>
            <person name="Visser B."/>
            <person name="Pretorius Z.A."/>
            <person name="Steffenson B.J."/>
            <person name="Schwessinger B."/>
            <person name="Dodds P.N."/>
            <person name="Figueroa M."/>
        </authorList>
    </citation>
    <scope>NUCLEOTIDE SEQUENCE [LARGE SCALE GENOMIC DNA]</scope>
    <source>
        <strain evidence="2 3">Ug99</strain>
    </source>
</reference>
<evidence type="ECO:0000313" key="3">
    <source>
        <dbReference type="Proteomes" id="UP000325313"/>
    </source>
</evidence>
<proteinExistence type="predicted"/>
<dbReference type="EMBL" id="VDEP01000273">
    <property type="protein sequence ID" value="KAA1114173.1"/>
    <property type="molecule type" value="Genomic_DNA"/>
</dbReference>
<sequence>MSALGDFIHPFTFYVLLLTQRLVISTVRSNSNDLRLWRHGKGSSLNNLLHSGHWHVTDLRSLCLFGSHQAAPISYCSIEIVASDESLERRSQYEFVRNTPPISQAKGYKSQALLADLWIPQPTPAPEAHLAVDRPPNHINTPLVTNTLTKGYKMQARKTLFSFVLVVAALAGLASAAPSSSTADAAAAAPPTQEKAGSPAAAASAASADKQAAAGQEGASTASQANPQNAAVFAATGTAEAPTPGATDGDTSGKAGHKKRNADAAPTGKIPDSADKADSTTQANPQNAAVFAATGAADATTAATTGEDASGKADHKKRNADAAPTGKIPDSTDKADSTTQANPQNAAVFSAASPTDASTVSTAGDEASSKTGHEKRNADAAPTGKIPDSADKADSAAQGVPQFNAVDAAANGQATDAAFATTHAVAQTRRSEPAGAAADGKKDVTAENTSQPSQKDSQTPQEAQQLNASPSGSTPDSGAENPASDKKDHCQAWHIEAIQERLLQVLLNSGSALSKGLNGQAVPAVPPVSPLLVPDTYSTNPILSPPIFFQTKD</sequence>
<feature type="region of interest" description="Disordered" evidence="1">
    <location>
        <begin position="185"/>
        <end position="226"/>
    </location>
</feature>
<comment type="caution">
    <text evidence="2">The sequence shown here is derived from an EMBL/GenBank/DDBJ whole genome shotgun (WGS) entry which is preliminary data.</text>
</comment>
<feature type="region of interest" description="Disordered" evidence="1">
    <location>
        <begin position="422"/>
        <end position="488"/>
    </location>
</feature>
<feature type="region of interest" description="Disordered" evidence="1">
    <location>
        <begin position="239"/>
        <end position="282"/>
    </location>
</feature>
<dbReference type="Proteomes" id="UP000325313">
    <property type="component" value="Unassembled WGS sequence"/>
</dbReference>
<feature type="compositionally biased region" description="Polar residues" evidence="1">
    <location>
        <begin position="337"/>
        <end position="362"/>
    </location>
</feature>
<protein>
    <submittedName>
        <fullName evidence="2">Uncharacterized protein</fullName>
    </submittedName>
</protein>
<dbReference type="AlphaFoldDB" id="A0A5B0QM24"/>
<gene>
    <name evidence="2" type="ORF">PGTUg99_026795</name>
</gene>
<organism evidence="2 3">
    <name type="scientific">Puccinia graminis f. sp. tritici</name>
    <dbReference type="NCBI Taxonomy" id="56615"/>
    <lineage>
        <taxon>Eukaryota</taxon>
        <taxon>Fungi</taxon>
        <taxon>Dikarya</taxon>
        <taxon>Basidiomycota</taxon>
        <taxon>Pucciniomycotina</taxon>
        <taxon>Pucciniomycetes</taxon>
        <taxon>Pucciniales</taxon>
        <taxon>Pucciniaceae</taxon>
        <taxon>Puccinia</taxon>
    </lineage>
</organism>
<feature type="region of interest" description="Disordered" evidence="1">
    <location>
        <begin position="302"/>
        <end position="396"/>
    </location>
</feature>
<feature type="compositionally biased region" description="Low complexity" evidence="1">
    <location>
        <begin position="185"/>
        <end position="214"/>
    </location>
</feature>
<accession>A0A5B0QM24</accession>
<name>A0A5B0QM24_PUCGR</name>
<evidence type="ECO:0000256" key="1">
    <source>
        <dbReference type="SAM" id="MobiDB-lite"/>
    </source>
</evidence>
<evidence type="ECO:0000313" key="2">
    <source>
        <dbReference type="EMBL" id="KAA1114173.1"/>
    </source>
</evidence>
<feature type="compositionally biased region" description="Polar residues" evidence="1">
    <location>
        <begin position="446"/>
        <end position="476"/>
    </location>
</feature>